<organism evidence="1 2">
    <name type="scientific">Vibrio pectenicida</name>
    <dbReference type="NCBI Taxonomy" id="62763"/>
    <lineage>
        <taxon>Bacteria</taxon>
        <taxon>Pseudomonadati</taxon>
        <taxon>Pseudomonadota</taxon>
        <taxon>Gammaproteobacteria</taxon>
        <taxon>Vibrionales</taxon>
        <taxon>Vibrionaceae</taxon>
        <taxon>Vibrio</taxon>
    </lineage>
</organism>
<evidence type="ECO:0000313" key="1">
    <source>
        <dbReference type="EMBL" id="RSD28933.1"/>
    </source>
</evidence>
<protein>
    <submittedName>
        <fullName evidence="1">Uncharacterized protein</fullName>
    </submittedName>
</protein>
<dbReference type="EMBL" id="RSFA01000139">
    <property type="protein sequence ID" value="RSD28933.1"/>
    <property type="molecule type" value="Genomic_DNA"/>
</dbReference>
<comment type="caution">
    <text evidence="1">The sequence shown here is derived from an EMBL/GenBank/DDBJ whole genome shotgun (WGS) entry which is preliminary data.</text>
</comment>
<dbReference type="OrthoDB" id="5917703at2"/>
<accession>A0A3R9FIN5</accession>
<proteinExistence type="predicted"/>
<name>A0A3R9FIN5_9VIBR</name>
<keyword evidence="2" id="KW-1185">Reference proteome</keyword>
<gene>
    <name evidence="1" type="ORF">EJA03_18700</name>
</gene>
<dbReference type="Proteomes" id="UP000269041">
    <property type="component" value="Unassembled WGS sequence"/>
</dbReference>
<dbReference type="AlphaFoldDB" id="A0A3R9FIN5"/>
<dbReference type="RefSeq" id="WP_125323250.1">
    <property type="nucleotide sequence ID" value="NZ_AP024889.1"/>
</dbReference>
<evidence type="ECO:0000313" key="2">
    <source>
        <dbReference type="Proteomes" id="UP000269041"/>
    </source>
</evidence>
<reference evidence="1 2" key="1">
    <citation type="submission" date="2018-12" db="EMBL/GenBank/DDBJ databases">
        <title>Genomic taxonomy of the Vibrionaceae family.</title>
        <authorList>
            <person name="Gomez-Gil B."/>
            <person name="Enciso-Ibarra K."/>
        </authorList>
    </citation>
    <scope>NUCLEOTIDE SEQUENCE [LARGE SCALE GENOMIC DNA]</scope>
    <source>
        <strain evidence="1 2">CAIM 594</strain>
    </source>
</reference>
<sequence>MVYRDTSLWNDLNELRCLEAFKKLEGEGFPRGKQSEYALDISLKSGLARGNISAKICNYKSVAGINNESHASANTRYFYNKYKYYSIAAIRELVKSLE</sequence>